<dbReference type="InterPro" id="IPR017853">
    <property type="entry name" value="GH"/>
</dbReference>
<keyword evidence="5" id="KW-0378">Hydrolase</keyword>
<keyword evidence="10" id="KW-1185">Reference proteome</keyword>
<evidence type="ECO:0000256" key="5">
    <source>
        <dbReference type="ARBA" id="ARBA00022801"/>
    </source>
</evidence>
<evidence type="ECO:0000256" key="3">
    <source>
        <dbReference type="ARBA" id="ARBA00012662"/>
    </source>
</evidence>
<proteinExistence type="inferred from homology"/>
<keyword evidence="6" id="KW-0326">Glycosidase</keyword>
<accession>A0A2T0WLA0</accession>
<organism evidence="9 10">
    <name type="scientific">Mongoliibacter ruber</name>
    <dbReference type="NCBI Taxonomy" id="1750599"/>
    <lineage>
        <taxon>Bacteria</taxon>
        <taxon>Pseudomonadati</taxon>
        <taxon>Bacteroidota</taxon>
        <taxon>Cytophagia</taxon>
        <taxon>Cytophagales</taxon>
        <taxon>Cyclobacteriaceae</taxon>
        <taxon>Mongoliibacter</taxon>
    </lineage>
</organism>
<dbReference type="PRINTS" id="PR00741">
    <property type="entry name" value="GLHYDRLASE29"/>
</dbReference>
<dbReference type="Gene3D" id="3.20.20.80">
    <property type="entry name" value="Glycosidases"/>
    <property type="match status" value="1"/>
</dbReference>
<evidence type="ECO:0000256" key="6">
    <source>
        <dbReference type="ARBA" id="ARBA00023295"/>
    </source>
</evidence>
<dbReference type="SMART" id="SM00812">
    <property type="entry name" value="Alpha_L_fucos"/>
    <property type="match status" value="1"/>
</dbReference>
<dbReference type="PANTHER" id="PTHR10030:SF37">
    <property type="entry name" value="ALPHA-L-FUCOSIDASE-RELATED"/>
    <property type="match status" value="1"/>
</dbReference>
<dbReference type="InterPro" id="IPR000933">
    <property type="entry name" value="Glyco_hydro_29"/>
</dbReference>
<evidence type="ECO:0000313" key="10">
    <source>
        <dbReference type="Proteomes" id="UP000238157"/>
    </source>
</evidence>
<dbReference type="GO" id="GO:0004560">
    <property type="term" value="F:alpha-L-fucosidase activity"/>
    <property type="evidence" value="ECO:0007669"/>
    <property type="project" value="InterPro"/>
</dbReference>
<dbReference type="GO" id="GO:0016139">
    <property type="term" value="P:glycoside catabolic process"/>
    <property type="evidence" value="ECO:0007669"/>
    <property type="project" value="TreeGrafter"/>
</dbReference>
<dbReference type="EMBL" id="PVTR01000006">
    <property type="protein sequence ID" value="PRY87483.1"/>
    <property type="molecule type" value="Genomic_DNA"/>
</dbReference>
<dbReference type="AlphaFoldDB" id="A0A2T0WLA0"/>
<evidence type="ECO:0000256" key="7">
    <source>
        <dbReference type="PIRSR" id="PIRSR001092-1"/>
    </source>
</evidence>
<comment type="function">
    <text evidence="1">Alpha-L-fucosidase is responsible for hydrolyzing the alpha-1,6-linked fucose joined to the reducing-end N-acetylglucosamine of the carbohydrate moieties of glycoproteins.</text>
</comment>
<dbReference type="PIRSF" id="PIRSF001092">
    <property type="entry name" value="Alpha-L-fucosidase"/>
    <property type="match status" value="1"/>
</dbReference>
<dbReference type="RefSeq" id="WP_245917246.1">
    <property type="nucleotide sequence ID" value="NZ_PVTR01000006.1"/>
</dbReference>
<gene>
    <name evidence="9" type="ORF">CLW00_106103</name>
</gene>
<evidence type="ECO:0000256" key="4">
    <source>
        <dbReference type="ARBA" id="ARBA00022729"/>
    </source>
</evidence>
<keyword evidence="4" id="KW-0732">Signal</keyword>
<name>A0A2T0WLA0_9BACT</name>
<dbReference type="GO" id="GO:0006004">
    <property type="term" value="P:fucose metabolic process"/>
    <property type="evidence" value="ECO:0007669"/>
    <property type="project" value="InterPro"/>
</dbReference>
<evidence type="ECO:0000256" key="1">
    <source>
        <dbReference type="ARBA" id="ARBA00004071"/>
    </source>
</evidence>
<comment type="caution">
    <text evidence="9">The sequence shown here is derived from an EMBL/GenBank/DDBJ whole genome shotgun (WGS) entry which is preliminary data.</text>
</comment>
<protein>
    <recommendedName>
        <fullName evidence="3">alpha-L-fucosidase</fullName>
        <ecNumber evidence="3">3.2.1.51</ecNumber>
    </recommendedName>
</protein>
<comment type="similarity">
    <text evidence="2">Belongs to the glycosyl hydrolase 29 family.</text>
</comment>
<dbReference type="InterPro" id="IPR016286">
    <property type="entry name" value="FUC_metazoa-typ"/>
</dbReference>
<dbReference type="SUPFAM" id="SSF51445">
    <property type="entry name" value="(Trans)glycosidases"/>
    <property type="match status" value="1"/>
</dbReference>
<feature type="site" description="May be important for catalysis" evidence="7">
    <location>
        <position position="288"/>
    </location>
</feature>
<reference evidence="9 10" key="1">
    <citation type="submission" date="2018-03" db="EMBL/GenBank/DDBJ databases">
        <title>Genomic Encyclopedia of Archaeal and Bacterial Type Strains, Phase II (KMG-II): from individual species to whole genera.</title>
        <authorList>
            <person name="Goeker M."/>
        </authorList>
    </citation>
    <scope>NUCLEOTIDE SEQUENCE [LARGE SCALE GENOMIC DNA]</scope>
    <source>
        <strain evidence="9 10">DSM 27929</strain>
    </source>
</reference>
<evidence type="ECO:0000313" key="9">
    <source>
        <dbReference type="EMBL" id="PRY87483.1"/>
    </source>
</evidence>
<dbReference type="EC" id="3.2.1.51" evidence="3"/>
<dbReference type="InterPro" id="IPR057739">
    <property type="entry name" value="Glyco_hydro_29_N"/>
</dbReference>
<evidence type="ECO:0000256" key="2">
    <source>
        <dbReference type="ARBA" id="ARBA00007951"/>
    </source>
</evidence>
<dbReference type="PANTHER" id="PTHR10030">
    <property type="entry name" value="ALPHA-L-FUCOSIDASE"/>
    <property type="match status" value="1"/>
</dbReference>
<dbReference type="GO" id="GO:0005764">
    <property type="term" value="C:lysosome"/>
    <property type="evidence" value="ECO:0007669"/>
    <property type="project" value="TreeGrafter"/>
</dbReference>
<feature type="domain" description="Glycoside hydrolase family 29 N-terminal" evidence="8">
    <location>
        <begin position="19"/>
        <end position="356"/>
    </location>
</feature>
<evidence type="ECO:0000259" key="8">
    <source>
        <dbReference type="Pfam" id="PF01120"/>
    </source>
</evidence>
<dbReference type="Pfam" id="PF01120">
    <property type="entry name" value="Alpha_L_fucos"/>
    <property type="match status" value="1"/>
</dbReference>
<sequence>MMKRKPLVLILLITLVLSTPVFSQKDYVPSPENLKNREWFQDNKYGLFVHWGVYSVMAGGGDMGIAEWIMNQKQIPIVAYENLPGFFNPIAFDAEEWVATVKKAGMRYITITSKHHDGFAMYDSKVSDYNIVNSTPFKRDVLKELKDACDKEGIKLFFYYSQLDWHHPDYYPRGNTGKGYTGRPDSGEWRKYIDYMKDQLTELLTNYGEIGGIWFDGQWDKYEENWYLDEIYSHIHSIQPGALIGSNHHLAPFPGEDFQMFERDLPGENTMGFNKGAEISQDIPLEMCETMNGSWGYNIKDRRFKSSSQLLETMIRAAGYGANFLLNTGPLPDGTIQSENVDTLMVMSKWLDKYGETIYGTRKGPITPRAWGVSTQKDNKVFIHLLAWKDESILIPTIGNKVKTAKFFADNSNIKYSESKEGILLTVPYDKRKPLETIVVLEY</sequence>
<dbReference type="Proteomes" id="UP000238157">
    <property type="component" value="Unassembled WGS sequence"/>
</dbReference>